<evidence type="ECO:0000313" key="3">
    <source>
        <dbReference type="Proteomes" id="UP000694393"/>
    </source>
</evidence>
<dbReference type="InterPro" id="IPR001855">
    <property type="entry name" value="Defensin_beta-like"/>
</dbReference>
<dbReference type="GO" id="GO:0005576">
    <property type="term" value="C:extracellular region"/>
    <property type="evidence" value="ECO:0007669"/>
    <property type="project" value="InterPro"/>
</dbReference>
<dbReference type="AlphaFoldDB" id="A0A8C8VLM0"/>
<accession>A0A8C8VLM0</accession>
<dbReference type="GO" id="GO:0006952">
    <property type="term" value="P:defense response"/>
    <property type="evidence" value="ECO:0007669"/>
    <property type="project" value="InterPro"/>
</dbReference>
<dbReference type="Pfam" id="PF00711">
    <property type="entry name" value="Defensin_beta"/>
    <property type="match status" value="1"/>
</dbReference>
<name>A0A8C8VLM0_9SAUR</name>
<feature type="domain" description="Beta-defensin-like" evidence="1">
    <location>
        <begin position="36"/>
        <end position="66"/>
    </location>
</feature>
<evidence type="ECO:0000259" key="1">
    <source>
        <dbReference type="Pfam" id="PF00711"/>
    </source>
</evidence>
<protein>
    <recommendedName>
        <fullName evidence="1">Beta-defensin-like domain-containing protein</fullName>
    </recommendedName>
</protein>
<sequence length="67" mass="7632">VLRFLLKSQCLYLALKIDGGCFLYVEFSEAQSVRICRRRGGFCSFRRCPGNSFPIGSCGGRRSCCRW</sequence>
<reference evidence="2" key="1">
    <citation type="submission" date="2025-08" db="UniProtKB">
        <authorList>
            <consortium name="Ensembl"/>
        </authorList>
    </citation>
    <scope>IDENTIFICATION</scope>
</reference>
<dbReference type="Gene3D" id="3.10.360.10">
    <property type="entry name" value="Antimicrobial Peptide, Beta-defensin 2, Chain A"/>
    <property type="match status" value="1"/>
</dbReference>
<dbReference type="Ensembl" id="ENSPCET00000017696.1">
    <property type="protein sequence ID" value="ENSPCEP00000017095.1"/>
    <property type="gene ID" value="ENSPCEG00000013446.1"/>
</dbReference>
<evidence type="ECO:0000313" key="2">
    <source>
        <dbReference type="Ensembl" id="ENSPCEP00000017095.1"/>
    </source>
</evidence>
<dbReference type="SUPFAM" id="SSF57392">
    <property type="entry name" value="Defensin-like"/>
    <property type="match status" value="1"/>
</dbReference>
<reference evidence="2" key="2">
    <citation type="submission" date="2025-09" db="UniProtKB">
        <authorList>
            <consortium name="Ensembl"/>
        </authorList>
    </citation>
    <scope>IDENTIFICATION</scope>
</reference>
<proteinExistence type="predicted"/>
<keyword evidence="3" id="KW-1185">Reference proteome</keyword>
<organism evidence="2 3">
    <name type="scientific">Pelusios castaneus</name>
    <name type="common">West African mud turtle</name>
    <dbReference type="NCBI Taxonomy" id="367368"/>
    <lineage>
        <taxon>Eukaryota</taxon>
        <taxon>Metazoa</taxon>
        <taxon>Chordata</taxon>
        <taxon>Craniata</taxon>
        <taxon>Vertebrata</taxon>
        <taxon>Euteleostomi</taxon>
        <taxon>Archelosauria</taxon>
        <taxon>Testudinata</taxon>
        <taxon>Testudines</taxon>
        <taxon>Pleurodira</taxon>
        <taxon>Pelomedusidae</taxon>
        <taxon>Pelusios</taxon>
    </lineage>
</organism>
<dbReference type="Proteomes" id="UP000694393">
    <property type="component" value="Unplaced"/>
</dbReference>